<dbReference type="InterPro" id="IPR005122">
    <property type="entry name" value="Uracil-DNA_glycosylase-like"/>
</dbReference>
<evidence type="ECO:0000313" key="16">
    <source>
        <dbReference type="Proteomes" id="UP000065473"/>
    </source>
</evidence>
<dbReference type="GO" id="GO:0004844">
    <property type="term" value="F:uracil DNA N-glycosylase activity"/>
    <property type="evidence" value="ECO:0007669"/>
    <property type="project" value="UniProtKB-EC"/>
</dbReference>
<dbReference type="InterPro" id="IPR036895">
    <property type="entry name" value="Uracil-DNA_glycosylase-like_sf"/>
</dbReference>
<dbReference type="GO" id="GO:0046872">
    <property type="term" value="F:metal ion binding"/>
    <property type="evidence" value="ECO:0007669"/>
    <property type="project" value="UniProtKB-KW"/>
</dbReference>
<name>A0A0U3HC18_9CREN</name>
<keyword evidence="7" id="KW-0227">DNA damage</keyword>
<dbReference type="SMART" id="SM00986">
    <property type="entry name" value="UDG"/>
    <property type="match status" value="1"/>
</dbReference>
<dbReference type="SMR" id="A0A0U3HC18"/>
<evidence type="ECO:0000256" key="11">
    <source>
        <dbReference type="ARBA" id="ARBA00023204"/>
    </source>
</evidence>
<dbReference type="OMA" id="NINKCRP"/>
<evidence type="ECO:0000256" key="4">
    <source>
        <dbReference type="ARBA" id="ARBA00019403"/>
    </source>
</evidence>
<dbReference type="Proteomes" id="UP000060043">
    <property type="component" value="Chromosome"/>
</dbReference>
<evidence type="ECO:0000256" key="7">
    <source>
        <dbReference type="ARBA" id="ARBA00022763"/>
    </source>
</evidence>
<evidence type="ECO:0000256" key="6">
    <source>
        <dbReference type="ARBA" id="ARBA00022723"/>
    </source>
</evidence>
<dbReference type="InterPro" id="IPR053423">
    <property type="entry name" value="Type-4_UDG"/>
</dbReference>
<dbReference type="GeneID" id="14550688"/>
<dbReference type="FunFam" id="3.40.470.10:FF:000013">
    <property type="entry name" value="Type-4 uracil-DNA glycosylase"/>
    <property type="match status" value="1"/>
</dbReference>
<evidence type="ECO:0000256" key="10">
    <source>
        <dbReference type="ARBA" id="ARBA00023014"/>
    </source>
</evidence>
<evidence type="ECO:0000313" key="13">
    <source>
        <dbReference type="EMBL" id="ALU29454.1"/>
    </source>
</evidence>
<dbReference type="GO" id="GO:0051539">
    <property type="term" value="F:4 iron, 4 sulfur cluster binding"/>
    <property type="evidence" value="ECO:0007669"/>
    <property type="project" value="UniProtKB-KW"/>
</dbReference>
<comment type="similarity">
    <text evidence="2">Belongs to the uracil-DNA glycosylase (UDG) superfamily. Type 4 (UDGa) family.</text>
</comment>
<keyword evidence="11" id="KW-0234">DNA repair</keyword>
<evidence type="ECO:0000256" key="3">
    <source>
        <dbReference type="ARBA" id="ARBA00012030"/>
    </source>
</evidence>
<dbReference type="EC" id="3.2.2.27" evidence="3"/>
<organism evidence="14 15">
    <name type="scientific">Sulfolobus acidocaldarius</name>
    <dbReference type="NCBI Taxonomy" id="2285"/>
    <lineage>
        <taxon>Archaea</taxon>
        <taxon>Thermoproteota</taxon>
        <taxon>Thermoprotei</taxon>
        <taxon>Sulfolobales</taxon>
        <taxon>Sulfolobaceae</taxon>
        <taxon>Sulfolobus</taxon>
    </lineage>
</organism>
<evidence type="ECO:0000256" key="5">
    <source>
        <dbReference type="ARBA" id="ARBA00022485"/>
    </source>
</evidence>
<evidence type="ECO:0000256" key="2">
    <source>
        <dbReference type="ARBA" id="ARBA00006521"/>
    </source>
</evidence>
<comment type="catalytic activity">
    <reaction evidence="1">
        <text>Hydrolyzes single-stranded DNA or mismatched double-stranded DNA and polynucleotides, releasing free uracil.</text>
        <dbReference type="EC" id="3.2.2.27"/>
    </reaction>
</comment>
<accession>A0A0U3HC18</accession>
<dbReference type="PaxDb" id="1435377-SUSAZ_00800"/>
<dbReference type="CDD" id="cd10030">
    <property type="entry name" value="UDG-F4_TTUDGA_SPO1dp_like"/>
    <property type="match status" value="1"/>
</dbReference>
<dbReference type="STRING" id="1435377.SUSAZ_00800"/>
<dbReference type="Pfam" id="PF03167">
    <property type="entry name" value="UDG"/>
    <property type="match status" value="1"/>
</dbReference>
<keyword evidence="10" id="KW-0411">Iron-sulfur</keyword>
<dbReference type="Proteomes" id="UP000065473">
    <property type="component" value="Chromosome"/>
</dbReference>
<gene>
    <name evidence="13" type="ORF">ATY89_05490</name>
    <name evidence="14" type="ORF">ATZ20_08510</name>
</gene>
<keyword evidence="6" id="KW-0479">Metal-binding</keyword>
<evidence type="ECO:0000259" key="12">
    <source>
        <dbReference type="SMART" id="SM00986"/>
    </source>
</evidence>
<dbReference type="SMART" id="SM00987">
    <property type="entry name" value="UreE_C"/>
    <property type="match status" value="1"/>
</dbReference>
<dbReference type="InterPro" id="IPR005273">
    <property type="entry name" value="Ura-DNA_glyco_family4"/>
</dbReference>
<dbReference type="PANTHER" id="PTHR33693">
    <property type="entry name" value="TYPE-5 URACIL-DNA GLYCOSYLASE"/>
    <property type="match status" value="1"/>
</dbReference>
<dbReference type="SUPFAM" id="SSF52141">
    <property type="entry name" value="Uracil-DNA glycosylase-like"/>
    <property type="match status" value="1"/>
</dbReference>
<feature type="domain" description="Uracil-DNA glycosylase-like" evidence="12">
    <location>
        <begin position="27"/>
        <end position="182"/>
    </location>
</feature>
<dbReference type="PANTHER" id="PTHR33693:SF1">
    <property type="entry name" value="TYPE-4 URACIL-DNA GLYCOSYLASE"/>
    <property type="match status" value="1"/>
</dbReference>
<protein>
    <recommendedName>
        <fullName evidence="4">Type-4 uracil-DNA glycosylase</fullName>
        <ecNumber evidence="3">3.2.2.27</ecNumber>
    </recommendedName>
</protein>
<keyword evidence="8" id="KW-0378">Hydrolase</keyword>
<dbReference type="OrthoDB" id="8612at2157"/>
<evidence type="ECO:0000256" key="9">
    <source>
        <dbReference type="ARBA" id="ARBA00023004"/>
    </source>
</evidence>
<evidence type="ECO:0000313" key="15">
    <source>
        <dbReference type="Proteomes" id="UP000060043"/>
    </source>
</evidence>
<evidence type="ECO:0000256" key="1">
    <source>
        <dbReference type="ARBA" id="ARBA00001400"/>
    </source>
</evidence>
<proteinExistence type="inferred from homology"/>
<dbReference type="EMBL" id="CP013694">
    <property type="protein sequence ID" value="ALU29454.1"/>
    <property type="molecule type" value="Genomic_DNA"/>
</dbReference>
<evidence type="ECO:0000256" key="8">
    <source>
        <dbReference type="ARBA" id="ARBA00022801"/>
    </source>
</evidence>
<evidence type="ECO:0000313" key="14">
    <source>
        <dbReference type="EMBL" id="ALU32183.1"/>
    </source>
</evidence>
<dbReference type="NCBIfam" id="NF040953">
    <property type="entry name" value="Arch_udg"/>
    <property type="match status" value="1"/>
</dbReference>
<dbReference type="AlphaFoldDB" id="A0A0U3HC18"/>
<dbReference type="GO" id="GO:0006281">
    <property type="term" value="P:DNA repair"/>
    <property type="evidence" value="ECO:0007669"/>
    <property type="project" value="UniProtKB-KW"/>
</dbReference>
<dbReference type="Gene3D" id="3.40.470.10">
    <property type="entry name" value="Uracil-DNA glycosylase-like domain"/>
    <property type="match status" value="1"/>
</dbReference>
<sequence>MELDEIANEIKVCRKCKLWMDRRNAVPGEGNPKAKVMFIGEAPGETEDEEGRPFVGSAGKLLTKLIEDTLGIKRDEVFITNVVKCRPPNNRDPEEDEITACSSYLDLQIRLIKPQVIVTLGRHSTSYILSKANIEFHSITKSRGKVYEWKIDDHVINIFPTYHPAAALYNPNLRSVLEEDFKMIRKLINVSKDSKRYTIEFFLGGEDRSRNKR</sequence>
<dbReference type="NCBIfam" id="TIGR00758">
    <property type="entry name" value="UDG_fam4"/>
    <property type="match status" value="1"/>
</dbReference>
<dbReference type="InterPro" id="IPR051536">
    <property type="entry name" value="UDG_Type-4/5"/>
</dbReference>
<keyword evidence="5" id="KW-0004">4Fe-4S</keyword>
<dbReference type="RefSeq" id="WP_011277081.1">
    <property type="nucleotide sequence ID" value="NZ_BHWZ01000001.1"/>
</dbReference>
<dbReference type="EMBL" id="CP013695">
    <property type="protein sequence ID" value="ALU32183.1"/>
    <property type="molecule type" value="Genomic_DNA"/>
</dbReference>
<reference evidence="15 16" key="1">
    <citation type="submission" date="2015-12" db="EMBL/GenBank/DDBJ databases">
        <title>A stable core within a dynamic pangenome in Sulfolobus acidocaldarius.</title>
        <authorList>
            <person name="Anderson R."/>
            <person name="Kouris A."/>
            <person name="Seward C."/>
            <person name="Campbell K."/>
            <person name="Whitaker R."/>
        </authorList>
    </citation>
    <scope>NUCLEOTIDE SEQUENCE [LARGE SCALE GENOMIC DNA]</scope>
    <source>
        <strain evidence="13 16">GG12-C01-09</strain>
        <strain evidence="14 15">NG05B_CO5_07</strain>
    </source>
</reference>
<keyword evidence="9" id="KW-0408">Iron</keyword>